<evidence type="ECO:0000256" key="5">
    <source>
        <dbReference type="ARBA" id="ARBA00023004"/>
    </source>
</evidence>
<protein>
    <submittedName>
        <fullName evidence="9">Uracil-DNA glycosylase (Udg4) (PDB:3IKB)</fullName>
    </submittedName>
</protein>
<feature type="domain" description="Uracil-DNA glycosylase-like" evidence="8">
    <location>
        <begin position="87"/>
        <end position="239"/>
    </location>
</feature>
<evidence type="ECO:0000256" key="3">
    <source>
        <dbReference type="ARBA" id="ARBA00022763"/>
    </source>
</evidence>
<dbReference type="CDD" id="cd10030">
    <property type="entry name" value="UDG-F4_TTUDGA_SPO1dp_like"/>
    <property type="match status" value="1"/>
</dbReference>
<dbReference type="PANTHER" id="PTHR33693:SF1">
    <property type="entry name" value="TYPE-4 URACIL-DNA GLYCOSYLASE"/>
    <property type="match status" value="1"/>
</dbReference>
<comment type="caution">
    <text evidence="9">The sequence shown here is derived from an EMBL/GenBank/DDBJ whole genome shotgun (WGS) entry which is preliminary data.</text>
</comment>
<evidence type="ECO:0000313" key="9">
    <source>
        <dbReference type="EMBL" id="CAI3954605.1"/>
    </source>
</evidence>
<dbReference type="Pfam" id="PF03167">
    <property type="entry name" value="UDG"/>
    <property type="match status" value="1"/>
</dbReference>
<evidence type="ECO:0000256" key="7">
    <source>
        <dbReference type="ARBA" id="ARBA00023204"/>
    </source>
</evidence>
<dbReference type="InterPro" id="IPR051536">
    <property type="entry name" value="UDG_Type-4/5"/>
</dbReference>
<reference evidence="9" key="1">
    <citation type="submission" date="2022-10" db="EMBL/GenBank/DDBJ databases">
        <authorList>
            <person name="Botero Cardona J."/>
        </authorList>
    </citation>
    <scope>NUCLEOTIDE SEQUENCE</scope>
    <source>
        <strain evidence="9">R-83534</strain>
    </source>
</reference>
<dbReference type="SMART" id="SM00986">
    <property type="entry name" value="UDG"/>
    <property type="match status" value="1"/>
</dbReference>
<dbReference type="SMART" id="SM00987">
    <property type="entry name" value="UreE_C"/>
    <property type="match status" value="1"/>
</dbReference>
<dbReference type="InterPro" id="IPR005122">
    <property type="entry name" value="Uracil-DNA_glycosylase-like"/>
</dbReference>
<dbReference type="Gene3D" id="3.40.470.10">
    <property type="entry name" value="Uracil-DNA glycosylase-like domain"/>
    <property type="match status" value="1"/>
</dbReference>
<keyword evidence="4" id="KW-0378">Hydrolase</keyword>
<dbReference type="RefSeq" id="WP_034340548.1">
    <property type="nucleotide sequence ID" value="NZ_CAMXCH010000004.1"/>
</dbReference>
<keyword evidence="10" id="KW-1185">Reference proteome</keyword>
<keyword evidence="6" id="KW-0411">Iron-sulfur</keyword>
<organism evidence="9 10">
    <name type="scientific">Commensalibacter papalotli</name>
    <name type="common">ex Botero et al. 2024</name>
    <dbReference type="NCBI Taxonomy" id="2972766"/>
    <lineage>
        <taxon>Bacteria</taxon>
        <taxon>Pseudomonadati</taxon>
        <taxon>Pseudomonadota</taxon>
        <taxon>Alphaproteobacteria</taxon>
        <taxon>Acetobacterales</taxon>
        <taxon>Acetobacteraceae</taxon>
    </lineage>
</organism>
<keyword evidence="2" id="KW-0479">Metal-binding</keyword>
<evidence type="ECO:0000256" key="4">
    <source>
        <dbReference type="ARBA" id="ARBA00022801"/>
    </source>
</evidence>
<proteinExistence type="predicted"/>
<name>A0ABM9HTB8_9PROT</name>
<evidence type="ECO:0000256" key="1">
    <source>
        <dbReference type="ARBA" id="ARBA00022485"/>
    </source>
</evidence>
<keyword evidence="3" id="KW-0227">DNA damage</keyword>
<evidence type="ECO:0000259" key="8">
    <source>
        <dbReference type="SMART" id="SM00986"/>
    </source>
</evidence>
<dbReference type="PANTHER" id="PTHR33693">
    <property type="entry name" value="TYPE-5 URACIL-DNA GLYCOSYLASE"/>
    <property type="match status" value="1"/>
</dbReference>
<sequence length="251" mass="28717">MFDHLSLLNLYSEWGVDETLTSLCTNHLENVKPTTAIPIIKTSSSHSSNFLRHQNYSLQAKNIEDICQAITSFKDYPLYNTAMHSVLPKGNPLAPFFVIGEVPDADEDRNGQVFFGQSEFWLRQMFDSIQVSLDDCFCMPLIPWRPPGGRQLSINELTTCLPFLYKALEIYKPKFVISIGTLPARTLTQSSAPISQLQGKWHTIHLPQTHITLQLFPLRHPSQIQASSKIRQETWRDLLRIRSALYKTEID</sequence>
<gene>
    <name evidence="9" type="ORF">R83534S58_LOCUS1924</name>
</gene>
<dbReference type="SUPFAM" id="SSF52141">
    <property type="entry name" value="Uracil-DNA glycosylase-like"/>
    <property type="match status" value="1"/>
</dbReference>
<dbReference type="InterPro" id="IPR036895">
    <property type="entry name" value="Uracil-DNA_glycosylase-like_sf"/>
</dbReference>
<evidence type="ECO:0000313" key="10">
    <source>
        <dbReference type="Proteomes" id="UP001154272"/>
    </source>
</evidence>
<evidence type="ECO:0000256" key="2">
    <source>
        <dbReference type="ARBA" id="ARBA00022723"/>
    </source>
</evidence>
<dbReference type="Proteomes" id="UP001154272">
    <property type="component" value="Unassembled WGS sequence"/>
</dbReference>
<accession>A0ABM9HTB8</accession>
<keyword evidence="1" id="KW-0004">4Fe-4S</keyword>
<keyword evidence="5" id="KW-0408">Iron</keyword>
<dbReference type="EMBL" id="CAMXCH010000004">
    <property type="protein sequence ID" value="CAI3954605.1"/>
    <property type="molecule type" value="Genomic_DNA"/>
</dbReference>
<keyword evidence="7" id="KW-0234">DNA repair</keyword>
<evidence type="ECO:0000256" key="6">
    <source>
        <dbReference type="ARBA" id="ARBA00023014"/>
    </source>
</evidence>